<reference evidence="1" key="1">
    <citation type="submission" date="2020-11" db="EMBL/GenBank/DDBJ databases">
        <authorList>
            <consortium name="DOE Joint Genome Institute"/>
            <person name="Ahrendt S."/>
            <person name="Riley R."/>
            <person name="Andreopoulos W."/>
            <person name="Labutti K."/>
            <person name="Pangilinan J."/>
            <person name="Ruiz-Duenas F.J."/>
            <person name="Barrasa J.M."/>
            <person name="Sanchez-Garcia M."/>
            <person name="Camarero S."/>
            <person name="Miyauchi S."/>
            <person name="Serrano A."/>
            <person name="Linde D."/>
            <person name="Babiker R."/>
            <person name="Drula E."/>
            <person name="Ayuso-Fernandez I."/>
            <person name="Pacheco R."/>
            <person name="Padilla G."/>
            <person name="Ferreira P."/>
            <person name="Barriuso J."/>
            <person name="Kellner H."/>
            <person name="Castanera R."/>
            <person name="Alfaro M."/>
            <person name="Ramirez L."/>
            <person name="Pisabarro A.G."/>
            <person name="Kuo A."/>
            <person name="Tritt A."/>
            <person name="Lipzen A."/>
            <person name="He G."/>
            <person name="Yan M."/>
            <person name="Ng V."/>
            <person name="Cullen D."/>
            <person name="Martin F."/>
            <person name="Rosso M.-N."/>
            <person name="Henrissat B."/>
            <person name="Hibbett D."/>
            <person name="Martinez A.T."/>
            <person name="Grigoriev I.V."/>
        </authorList>
    </citation>
    <scope>NUCLEOTIDE SEQUENCE</scope>
    <source>
        <strain evidence="1">AH 40177</strain>
    </source>
</reference>
<organism evidence="1 2">
    <name type="scientific">Rhodocollybia butyracea</name>
    <dbReference type="NCBI Taxonomy" id="206335"/>
    <lineage>
        <taxon>Eukaryota</taxon>
        <taxon>Fungi</taxon>
        <taxon>Dikarya</taxon>
        <taxon>Basidiomycota</taxon>
        <taxon>Agaricomycotina</taxon>
        <taxon>Agaricomycetes</taxon>
        <taxon>Agaricomycetidae</taxon>
        <taxon>Agaricales</taxon>
        <taxon>Marasmiineae</taxon>
        <taxon>Omphalotaceae</taxon>
        <taxon>Rhodocollybia</taxon>
    </lineage>
</organism>
<protein>
    <submittedName>
        <fullName evidence="1">Uncharacterized protein</fullName>
    </submittedName>
</protein>
<proteinExistence type="predicted"/>
<dbReference type="Proteomes" id="UP000772434">
    <property type="component" value="Unassembled WGS sequence"/>
</dbReference>
<evidence type="ECO:0000313" key="2">
    <source>
        <dbReference type="Proteomes" id="UP000772434"/>
    </source>
</evidence>
<sequence>LPLAHGYPLWVPEPDEALPSEYQDCGLSIGDVGIITPDGGFDFLFNTFLPADDPINQSHGVPEGFEPLTCFPRDMRLNSHHHRPGIPITSLGTQSTNIQAHLSVDIPGVPGTSAGGGVEVIFSRSSGALLMLPDGAARADYQNISALRQHAAKNAKSWFQFINGPLGRETSSLYLITGHDKTCTWESA</sequence>
<gene>
    <name evidence="1" type="ORF">BDP27DRAFT_1192178</name>
</gene>
<comment type="caution">
    <text evidence="1">The sequence shown here is derived from an EMBL/GenBank/DDBJ whole genome shotgun (WGS) entry which is preliminary data.</text>
</comment>
<accession>A0A9P5P9V9</accession>
<dbReference type="EMBL" id="JADNRY010000291">
    <property type="protein sequence ID" value="KAF9059608.1"/>
    <property type="molecule type" value="Genomic_DNA"/>
</dbReference>
<feature type="non-terminal residue" evidence="1">
    <location>
        <position position="188"/>
    </location>
</feature>
<dbReference type="OrthoDB" id="2662290at2759"/>
<feature type="non-terminal residue" evidence="1">
    <location>
        <position position="1"/>
    </location>
</feature>
<evidence type="ECO:0000313" key="1">
    <source>
        <dbReference type="EMBL" id="KAF9059608.1"/>
    </source>
</evidence>
<dbReference type="AlphaFoldDB" id="A0A9P5P9V9"/>
<name>A0A9P5P9V9_9AGAR</name>
<keyword evidence="2" id="KW-1185">Reference proteome</keyword>